<gene>
    <name evidence="2" type="ORF">Clopa_0669</name>
</gene>
<reference evidence="2 3" key="1">
    <citation type="submission" date="2012-01" db="EMBL/GenBank/DDBJ databases">
        <title>Complete sequence of chromosome of Clostridium pasteurianum BC1.</title>
        <authorList>
            <consortium name="US DOE Joint Genome Institute"/>
            <person name="Lucas S."/>
            <person name="Han J."/>
            <person name="Lapidus A."/>
            <person name="Cheng J.-F."/>
            <person name="Goodwin L."/>
            <person name="Pitluck S."/>
            <person name="Peters L."/>
            <person name="Mikhailova N."/>
            <person name="Teshima H."/>
            <person name="Detter J.C."/>
            <person name="Han C."/>
            <person name="Tapia R."/>
            <person name="Land M."/>
            <person name="Hauser L."/>
            <person name="Kyrpides N."/>
            <person name="Ivanova N."/>
            <person name="Pagani I."/>
            <person name="Dunn J."/>
            <person name="Taghavi S."/>
            <person name="Francis A."/>
            <person name="van der Lelie D."/>
            <person name="Woyke T."/>
        </authorList>
    </citation>
    <scope>NUCLEOTIDE SEQUENCE [LARGE SCALE GENOMIC DNA]</scope>
    <source>
        <strain evidence="2 3">BC1</strain>
    </source>
</reference>
<dbReference type="HOGENOM" id="CLU_2615816_0_0_9"/>
<dbReference type="KEGG" id="cpas:Clopa_0669"/>
<keyword evidence="1" id="KW-0812">Transmembrane</keyword>
<dbReference type="AlphaFoldDB" id="R4K1Q1"/>
<protein>
    <submittedName>
        <fullName evidence="2">Uncharacterized protein</fullName>
    </submittedName>
</protein>
<dbReference type="RefSeq" id="WP_015614037.1">
    <property type="nucleotide sequence ID" value="NC_021182.1"/>
</dbReference>
<sequence>MNMNMGMMKRITILSSILTVLVGVDGIYMMAAHYKPDDVNRFNLSDGGTLIFAAVLLLIITIISYFFSRGKNQSKEVK</sequence>
<dbReference type="EMBL" id="CP003261">
    <property type="protein sequence ID" value="AGK95711.1"/>
    <property type="molecule type" value="Genomic_DNA"/>
</dbReference>
<keyword evidence="3" id="KW-1185">Reference proteome</keyword>
<dbReference type="Proteomes" id="UP000013523">
    <property type="component" value="Chromosome"/>
</dbReference>
<evidence type="ECO:0000256" key="1">
    <source>
        <dbReference type="SAM" id="Phobius"/>
    </source>
</evidence>
<dbReference type="eggNOG" id="ENOG502ZNIU">
    <property type="taxonomic scope" value="Bacteria"/>
</dbReference>
<organism evidence="2 3">
    <name type="scientific">Clostridium pasteurianum BC1</name>
    <dbReference type="NCBI Taxonomy" id="86416"/>
    <lineage>
        <taxon>Bacteria</taxon>
        <taxon>Bacillati</taxon>
        <taxon>Bacillota</taxon>
        <taxon>Clostridia</taxon>
        <taxon>Eubacteriales</taxon>
        <taxon>Clostridiaceae</taxon>
        <taxon>Clostridium</taxon>
    </lineage>
</organism>
<feature type="transmembrane region" description="Helical" evidence="1">
    <location>
        <begin position="50"/>
        <end position="68"/>
    </location>
</feature>
<dbReference type="STRING" id="86416.Clopa_0669"/>
<keyword evidence="1" id="KW-1133">Transmembrane helix</keyword>
<keyword evidence="1" id="KW-0472">Membrane</keyword>
<evidence type="ECO:0000313" key="3">
    <source>
        <dbReference type="Proteomes" id="UP000013523"/>
    </source>
</evidence>
<name>R4K1Q1_CLOPA</name>
<dbReference type="PATRIC" id="fig|86416.3.peg.656"/>
<dbReference type="OrthoDB" id="9987834at2"/>
<accession>R4K1Q1</accession>
<evidence type="ECO:0000313" key="2">
    <source>
        <dbReference type="EMBL" id="AGK95711.1"/>
    </source>
</evidence>
<proteinExistence type="predicted"/>